<accession>A0ABR6F0F4</accession>
<organism evidence="1 2">
    <name type="scientific">Pedobacter gandavensis</name>
    <dbReference type="NCBI Taxonomy" id="2679963"/>
    <lineage>
        <taxon>Bacteria</taxon>
        <taxon>Pseudomonadati</taxon>
        <taxon>Bacteroidota</taxon>
        <taxon>Sphingobacteriia</taxon>
        <taxon>Sphingobacteriales</taxon>
        <taxon>Sphingobacteriaceae</taxon>
        <taxon>Pedobacter</taxon>
    </lineage>
</organism>
<comment type="caution">
    <text evidence="1">The sequence shown here is derived from an EMBL/GenBank/DDBJ whole genome shotgun (WGS) entry which is preliminary data.</text>
</comment>
<proteinExistence type="predicted"/>
<sequence length="291" mass="34253">MKVAGFTFIRNAVINDYTIVEAINSILPICDEFVVAVGNCEDGTRRLIEEIKSPKIKIIDTVWDDNLRAGGRVFALETDKAFAAISKDVDWAFYIQGDECVHEDDLPLIRKEMEDNLQNKQIEGLLFNYRHFYGSYDYIAESRRWYRREVRIVRRNLSVQSYRDAQGFRIDGRKIKVKLIDAYINHYGWVKPPFGLLRKKQNFNTFYDENATTEVIPETASFDYGNADRLIHFTGTHPAVMQNRINTVNWKFDFDPTKAHKKLSLRRRVLEKIYLLTGLRLMEYKNYKRIK</sequence>
<dbReference type="EMBL" id="WNXC01000008">
    <property type="protein sequence ID" value="MBB2150979.1"/>
    <property type="molecule type" value="Genomic_DNA"/>
</dbReference>
<evidence type="ECO:0000313" key="1">
    <source>
        <dbReference type="EMBL" id="MBB2150979.1"/>
    </source>
</evidence>
<gene>
    <name evidence="1" type="ORF">GM920_18935</name>
</gene>
<evidence type="ECO:0000313" key="2">
    <source>
        <dbReference type="Proteomes" id="UP000636110"/>
    </source>
</evidence>
<name>A0ABR6F0F4_9SPHI</name>
<keyword evidence="2" id="KW-1185">Reference proteome</keyword>
<dbReference type="InterPro" id="IPR029044">
    <property type="entry name" value="Nucleotide-diphossugar_trans"/>
</dbReference>
<reference evidence="1 2" key="1">
    <citation type="submission" date="2019-11" db="EMBL/GenBank/DDBJ databases">
        <title>Description of Pedobacter sp. LMG 31462T.</title>
        <authorList>
            <person name="Carlier A."/>
            <person name="Qi S."/>
            <person name="Vandamme P."/>
        </authorList>
    </citation>
    <scope>NUCLEOTIDE SEQUENCE [LARGE SCALE GENOMIC DNA]</scope>
    <source>
        <strain evidence="1 2">LMG 31462</strain>
    </source>
</reference>
<dbReference type="SUPFAM" id="SSF53448">
    <property type="entry name" value="Nucleotide-diphospho-sugar transferases"/>
    <property type="match status" value="1"/>
</dbReference>
<dbReference type="Proteomes" id="UP000636110">
    <property type="component" value="Unassembled WGS sequence"/>
</dbReference>
<dbReference type="RefSeq" id="WP_182960424.1">
    <property type="nucleotide sequence ID" value="NZ_WNXC01000008.1"/>
</dbReference>
<protein>
    <submittedName>
        <fullName evidence="1">Glycosyltransferase family 2 protein</fullName>
    </submittedName>
</protein>